<dbReference type="PANTHER" id="PTHR30474:SF1">
    <property type="entry name" value="PEPTIDOGLYCAN GLYCOSYLTRANSFERASE MRDB"/>
    <property type="match status" value="1"/>
</dbReference>
<evidence type="ECO:0000256" key="10">
    <source>
        <dbReference type="ARBA" id="ARBA00023316"/>
    </source>
</evidence>
<dbReference type="EMBL" id="AP026708">
    <property type="protein sequence ID" value="BDQ34480.1"/>
    <property type="molecule type" value="Genomic_DNA"/>
</dbReference>
<evidence type="ECO:0000256" key="4">
    <source>
        <dbReference type="ARBA" id="ARBA00022679"/>
    </source>
</evidence>
<evidence type="ECO:0000256" key="8">
    <source>
        <dbReference type="ARBA" id="ARBA00022989"/>
    </source>
</evidence>
<dbReference type="InterPro" id="IPR018365">
    <property type="entry name" value="Cell_cycle_FtsW-rel_CS"/>
</dbReference>
<feature type="transmembrane region" description="Helical" evidence="11">
    <location>
        <begin position="306"/>
        <end position="333"/>
    </location>
</feature>
<proteinExistence type="inferred from homology"/>
<comment type="similarity">
    <text evidence="11">Belongs to the SEDS family. MrdB/RodA subfamily.</text>
</comment>
<keyword evidence="10 11" id="KW-0961">Cell wall biogenesis/degradation</keyword>
<dbReference type="NCBIfam" id="TIGR02210">
    <property type="entry name" value="rodA_shape"/>
    <property type="match status" value="1"/>
</dbReference>
<feature type="transmembrane region" description="Helical" evidence="11">
    <location>
        <begin position="139"/>
        <end position="156"/>
    </location>
</feature>
<feature type="transmembrane region" description="Helical" evidence="11">
    <location>
        <begin position="339"/>
        <end position="360"/>
    </location>
</feature>
<comment type="function">
    <text evidence="11">Peptidoglycan polymerase that is essential for cell wall elongation.</text>
</comment>
<evidence type="ECO:0000313" key="13">
    <source>
        <dbReference type="Proteomes" id="UP001061361"/>
    </source>
</evidence>
<feature type="transmembrane region" description="Helical" evidence="11">
    <location>
        <begin position="7"/>
        <end position="31"/>
    </location>
</feature>
<dbReference type="Proteomes" id="UP001061361">
    <property type="component" value="Chromosome"/>
</dbReference>
<dbReference type="Pfam" id="PF01098">
    <property type="entry name" value="FTSW_RODA_SPOVE"/>
    <property type="match status" value="1"/>
</dbReference>
<accession>A0ABN6RY95</accession>
<reference evidence="12" key="1">
    <citation type="submission" date="2022-08" db="EMBL/GenBank/DDBJ databases">
        <title>Genome Sequence of the sulphate-reducing bacterium, Pseudodesulfovibrio portus JCM14722.</title>
        <authorList>
            <person name="Kondo R."/>
            <person name="Kataoka T."/>
        </authorList>
    </citation>
    <scope>NUCLEOTIDE SEQUENCE</scope>
    <source>
        <strain evidence="12">JCM 14722</strain>
    </source>
</reference>
<keyword evidence="6 11" id="KW-0133">Cell shape</keyword>
<dbReference type="PROSITE" id="PS00428">
    <property type="entry name" value="FTSW_RODA_SPOVE"/>
    <property type="match status" value="1"/>
</dbReference>
<sequence length="370" mass="41573">MPIDRRLLLYINWPLLGMAVILFLVGVLNLYSASGFRLEGGMNLAPYYHRQLLWGLMGLCGMTVFMFFDYRHLKTLAWPLFWITVALLIAVFFMGKTIYGARRWLDLGFMNFQPSELAKIAILIVGARILSKEREPLDFIRLVYVLGVGLVLAGLIIKQPDLGSGLSILMILGGMILFRGVTARVFKTCLVAIPALMPLSWFFLHDYQKQRIMTFLDPTTDPLGAGYHIIQSEIAIGSGGFWGKGFLEGTQSQLRFLPERHTDFAVAVFGEEWGFVGTMVLLSLFCFFLYQIVVIARDARGLFGSYLAAGVFFYFFWQILINTGMVLGLMPVVGIPLPFISYGGSATLVNFCLIGLVLNVSMRRFLFKQA</sequence>
<dbReference type="EC" id="2.4.99.28" evidence="11"/>
<evidence type="ECO:0000256" key="9">
    <source>
        <dbReference type="ARBA" id="ARBA00023136"/>
    </source>
</evidence>
<comment type="pathway">
    <text evidence="11">Cell wall biogenesis; peptidoglycan biosynthesis.</text>
</comment>
<dbReference type="HAMAP" id="MF_02079">
    <property type="entry name" value="PGT_RodA"/>
    <property type="match status" value="1"/>
</dbReference>
<feature type="transmembrane region" description="Helical" evidence="11">
    <location>
        <begin position="273"/>
        <end position="294"/>
    </location>
</feature>
<comment type="subcellular location">
    <subcellularLocation>
        <location evidence="11">Cell membrane</location>
        <topology evidence="11">Multi-pass membrane protein</topology>
    </subcellularLocation>
    <subcellularLocation>
        <location evidence="1">Membrane</location>
        <topology evidence="1">Multi-pass membrane protein</topology>
    </subcellularLocation>
</comment>
<dbReference type="InterPro" id="IPR011923">
    <property type="entry name" value="RodA/MrdB"/>
</dbReference>
<dbReference type="InterPro" id="IPR001182">
    <property type="entry name" value="FtsW/RodA"/>
</dbReference>
<feature type="transmembrane region" description="Helical" evidence="11">
    <location>
        <begin position="162"/>
        <end position="178"/>
    </location>
</feature>
<feature type="transmembrane region" description="Helical" evidence="11">
    <location>
        <begin position="51"/>
        <end position="68"/>
    </location>
</feature>
<keyword evidence="4 11" id="KW-0808">Transferase</keyword>
<feature type="transmembrane region" description="Helical" evidence="11">
    <location>
        <begin position="80"/>
        <end position="101"/>
    </location>
</feature>
<keyword evidence="8 11" id="KW-1133">Transmembrane helix</keyword>
<comment type="catalytic activity">
    <reaction evidence="11">
        <text>[GlcNAc-(1-&gt;4)-Mur2Ac(oyl-L-Ala-gamma-D-Glu-L-Lys-D-Ala-D-Ala)](n)-di-trans,octa-cis-undecaprenyl diphosphate + beta-D-GlcNAc-(1-&gt;4)-Mur2Ac(oyl-L-Ala-gamma-D-Glu-L-Lys-D-Ala-D-Ala)-di-trans,octa-cis-undecaprenyl diphosphate = [GlcNAc-(1-&gt;4)-Mur2Ac(oyl-L-Ala-gamma-D-Glu-L-Lys-D-Ala-D-Ala)](n+1)-di-trans,octa-cis-undecaprenyl diphosphate + di-trans,octa-cis-undecaprenyl diphosphate + H(+)</text>
        <dbReference type="Rhea" id="RHEA:23708"/>
        <dbReference type="Rhea" id="RHEA-COMP:9602"/>
        <dbReference type="Rhea" id="RHEA-COMP:9603"/>
        <dbReference type="ChEBI" id="CHEBI:15378"/>
        <dbReference type="ChEBI" id="CHEBI:58405"/>
        <dbReference type="ChEBI" id="CHEBI:60033"/>
        <dbReference type="ChEBI" id="CHEBI:78435"/>
        <dbReference type="EC" id="2.4.99.28"/>
    </reaction>
</comment>
<evidence type="ECO:0000256" key="7">
    <source>
        <dbReference type="ARBA" id="ARBA00022984"/>
    </source>
</evidence>
<evidence type="ECO:0000256" key="6">
    <source>
        <dbReference type="ARBA" id="ARBA00022960"/>
    </source>
</evidence>
<evidence type="ECO:0000256" key="1">
    <source>
        <dbReference type="ARBA" id="ARBA00004141"/>
    </source>
</evidence>
<feature type="transmembrane region" description="Helical" evidence="11">
    <location>
        <begin position="185"/>
        <end position="204"/>
    </location>
</feature>
<keyword evidence="9 11" id="KW-0472">Membrane</keyword>
<keyword evidence="3 11" id="KW-0328">Glycosyltransferase</keyword>
<evidence type="ECO:0000256" key="5">
    <source>
        <dbReference type="ARBA" id="ARBA00022692"/>
    </source>
</evidence>
<dbReference type="RefSeq" id="WP_264981387.1">
    <property type="nucleotide sequence ID" value="NZ_AP026708.1"/>
</dbReference>
<evidence type="ECO:0000256" key="11">
    <source>
        <dbReference type="HAMAP-Rule" id="MF_02079"/>
    </source>
</evidence>
<name>A0ABN6RY95_9BACT</name>
<evidence type="ECO:0000256" key="3">
    <source>
        <dbReference type="ARBA" id="ARBA00022676"/>
    </source>
</evidence>
<evidence type="ECO:0000313" key="12">
    <source>
        <dbReference type="EMBL" id="BDQ34480.1"/>
    </source>
</evidence>
<keyword evidence="5 11" id="KW-0812">Transmembrane</keyword>
<evidence type="ECO:0000256" key="2">
    <source>
        <dbReference type="ARBA" id="ARBA00022475"/>
    </source>
</evidence>
<keyword evidence="2 11" id="KW-1003">Cell membrane</keyword>
<keyword evidence="7 11" id="KW-0573">Peptidoglycan synthesis</keyword>
<protein>
    <recommendedName>
        <fullName evidence="11">Peptidoglycan glycosyltransferase RodA</fullName>
        <shortName evidence="11">PGT</shortName>
        <ecNumber evidence="11">2.4.99.28</ecNumber>
    </recommendedName>
    <alternativeName>
        <fullName evidence="11">Cell elongation protein RodA</fullName>
    </alternativeName>
    <alternativeName>
        <fullName evidence="11">Cell wall polymerase</fullName>
    </alternativeName>
    <alternativeName>
        <fullName evidence="11">Peptidoglycan polymerase</fullName>
        <shortName evidence="11">PG polymerase</shortName>
    </alternativeName>
</protein>
<keyword evidence="13" id="KW-1185">Reference proteome</keyword>
<gene>
    <name evidence="11 12" type="primary">rodA</name>
    <name evidence="12" type="ORF">JCM14722_20220</name>
</gene>
<dbReference type="PANTHER" id="PTHR30474">
    <property type="entry name" value="CELL CYCLE PROTEIN"/>
    <property type="match status" value="1"/>
</dbReference>
<organism evidence="12 13">
    <name type="scientific">Pseudodesulfovibrio portus</name>
    <dbReference type="NCBI Taxonomy" id="231439"/>
    <lineage>
        <taxon>Bacteria</taxon>
        <taxon>Pseudomonadati</taxon>
        <taxon>Thermodesulfobacteriota</taxon>
        <taxon>Desulfovibrionia</taxon>
        <taxon>Desulfovibrionales</taxon>
        <taxon>Desulfovibrionaceae</taxon>
    </lineage>
</organism>